<comment type="subcellular location">
    <subcellularLocation>
        <location evidence="9">Cell inner membrane</location>
        <topology evidence="9">Multi-pass membrane protein</topology>
    </subcellularLocation>
    <subcellularLocation>
        <location evidence="1">Cell membrane</location>
        <topology evidence="1">Multi-pass membrane protein</topology>
    </subcellularLocation>
</comment>
<dbReference type="EMBL" id="BAABFL010000135">
    <property type="protein sequence ID" value="GAA4649525.1"/>
    <property type="molecule type" value="Genomic_DNA"/>
</dbReference>
<evidence type="ECO:0000256" key="1">
    <source>
        <dbReference type="ARBA" id="ARBA00004651"/>
    </source>
</evidence>
<proteinExistence type="inferred from homology"/>
<keyword evidence="5 9" id="KW-0812">Transmembrane</keyword>
<keyword evidence="3 9" id="KW-0813">Transport</keyword>
<feature type="transmembrane region" description="Helical" evidence="9">
    <location>
        <begin position="411"/>
        <end position="431"/>
    </location>
</feature>
<evidence type="ECO:0000256" key="9">
    <source>
        <dbReference type="RuleBase" id="RU362122"/>
    </source>
</evidence>
<evidence type="ECO:0000256" key="2">
    <source>
        <dbReference type="ARBA" id="ARBA00008540"/>
    </source>
</evidence>
<organism evidence="10 11">
    <name type="scientific">Kistimonas scapharcae</name>
    <dbReference type="NCBI Taxonomy" id="1036133"/>
    <lineage>
        <taxon>Bacteria</taxon>
        <taxon>Pseudomonadati</taxon>
        <taxon>Pseudomonadota</taxon>
        <taxon>Gammaproteobacteria</taxon>
        <taxon>Oceanospirillales</taxon>
        <taxon>Endozoicomonadaceae</taxon>
        <taxon>Kistimonas</taxon>
    </lineage>
</organism>
<feature type="transmembrane region" description="Helical" evidence="9">
    <location>
        <begin position="146"/>
        <end position="165"/>
    </location>
</feature>
<accession>A0ABP8V2K1</accession>
<evidence type="ECO:0000313" key="11">
    <source>
        <dbReference type="Proteomes" id="UP001500604"/>
    </source>
</evidence>
<keyword evidence="4" id="KW-1003">Cell membrane</keyword>
<evidence type="ECO:0000256" key="4">
    <source>
        <dbReference type="ARBA" id="ARBA00022475"/>
    </source>
</evidence>
<protein>
    <recommendedName>
        <fullName evidence="9">Branched-chain amino acid transport system carrier protein</fullName>
    </recommendedName>
</protein>
<feature type="transmembrane region" description="Helical" evidence="9">
    <location>
        <begin position="185"/>
        <end position="205"/>
    </location>
</feature>
<feature type="transmembrane region" description="Helical" evidence="9">
    <location>
        <begin position="226"/>
        <end position="246"/>
    </location>
</feature>
<comment type="caution">
    <text evidence="10">The sequence shown here is derived from an EMBL/GenBank/DDBJ whole genome shotgun (WGS) entry which is preliminary data.</text>
</comment>
<reference evidence="11" key="1">
    <citation type="journal article" date="2019" name="Int. J. Syst. Evol. Microbiol.">
        <title>The Global Catalogue of Microorganisms (GCM) 10K type strain sequencing project: providing services to taxonomists for standard genome sequencing and annotation.</title>
        <authorList>
            <consortium name="The Broad Institute Genomics Platform"/>
            <consortium name="The Broad Institute Genome Sequencing Center for Infectious Disease"/>
            <person name="Wu L."/>
            <person name="Ma J."/>
        </authorList>
    </citation>
    <scope>NUCLEOTIDE SEQUENCE [LARGE SCALE GENOMIC DNA]</scope>
    <source>
        <strain evidence="11">JCM 17805</strain>
    </source>
</reference>
<dbReference type="Pfam" id="PF05525">
    <property type="entry name" value="Branch_AA_trans"/>
    <property type="match status" value="1"/>
</dbReference>
<keyword evidence="8 9" id="KW-0472">Membrane</keyword>
<feature type="transmembrane region" description="Helical" evidence="9">
    <location>
        <begin position="118"/>
        <end position="134"/>
    </location>
</feature>
<evidence type="ECO:0000256" key="5">
    <source>
        <dbReference type="ARBA" id="ARBA00022692"/>
    </source>
</evidence>
<dbReference type="InterPro" id="IPR004685">
    <property type="entry name" value="Brnchd-chn_aa_trnsp_Livcs"/>
</dbReference>
<feature type="transmembrane region" description="Helical" evidence="9">
    <location>
        <begin position="79"/>
        <end position="98"/>
    </location>
</feature>
<evidence type="ECO:0000313" key="10">
    <source>
        <dbReference type="EMBL" id="GAA4649525.1"/>
    </source>
</evidence>
<feature type="transmembrane region" description="Helical" evidence="9">
    <location>
        <begin position="334"/>
        <end position="353"/>
    </location>
</feature>
<keyword evidence="7 9" id="KW-1133">Transmembrane helix</keyword>
<dbReference type="PANTHER" id="PTHR30588:SF0">
    <property type="entry name" value="BRANCHED-CHAIN AMINO ACID PERMEASE BRNQ"/>
    <property type="match status" value="1"/>
</dbReference>
<dbReference type="PANTHER" id="PTHR30588">
    <property type="entry name" value="BRANCHED-CHAIN AMINO ACID TRANSPORT SYSTEM 2 CARRIER PROTEIN"/>
    <property type="match status" value="1"/>
</dbReference>
<feature type="transmembrane region" description="Helical" evidence="9">
    <location>
        <begin position="38"/>
        <end position="59"/>
    </location>
</feature>
<dbReference type="RefSeq" id="WP_345195399.1">
    <property type="nucleotide sequence ID" value="NZ_BAABFL010000135.1"/>
</dbReference>
<name>A0ABP8V2K1_9GAMM</name>
<evidence type="ECO:0000256" key="7">
    <source>
        <dbReference type="ARBA" id="ARBA00022989"/>
    </source>
</evidence>
<comment type="caution">
    <text evidence="9">Lacks conserved residue(s) required for the propagation of feature annotation.</text>
</comment>
<dbReference type="Proteomes" id="UP001500604">
    <property type="component" value="Unassembled WGS sequence"/>
</dbReference>
<feature type="transmembrane region" description="Helical" evidence="9">
    <location>
        <begin position="311"/>
        <end position="328"/>
    </location>
</feature>
<sequence length="440" mass="46681">MKTTNIAALGLMTFSLFLGAGNLIFPPIIGYLAGDQTWQAGAGFILGDVGLTLLALIAVALSGGPDKVVRDFSPATQKLFWVVLFIVIGPAFVIPRAVMVAYETGFMPFFPNTGDTVFHGYVVVYLAITLALTLRPGQLVSTIGKWMTPLLALMLTTIAVGTLINPQSAIEPARGVYESQPVAEGLIQGYLTMDVLGALGFGWIITHAIKSLGVTSGRDIARFTTMAGLIAAIGMILIYSALFYLGATSHGLVPDASNGARILSTYVAALFGPAGNMVLTLVITLACLTTCIGVTGASAEYFSKTFTSFSYRQYVAAIAVASALVATVGLDQLIVLTVPVIVTIYPVAIAVIIMPFIRRFLFYPTMVTRVVSATALLFAIPDGIKAAGFMPESINAFLTQHLPMFEQGMGWVVPGMIMLVLSIAASQCFGWNRQSEEAAY</sequence>
<feature type="transmembrane region" description="Helical" evidence="9">
    <location>
        <begin position="7"/>
        <end position="32"/>
    </location>
</feature>
<comment type="function">
    <text evidence="9">Component of the transport system for branched-chain amino acids.</text>
</comment>
<feature type="transmembrane region" description="Helical" evidence="9">
    <location>
        <begin position="266"/>
        <end position="299"/>
    </location>
</feature>
<gene>
    <name evidence="10" type="primary">brnQ_2</name>
    <name evidence="10" type="ORF">GCM10023116_17990</name>
</gene>
<evidence type="ECO:0000256" key="8">
    <source>
        <dbReference type="ARBA" id="ARBA00023136"/>
    </source>
</evidence>
<comment type="similarity">
    <text evidence="2 9">Belongs to the branched chain amino acid transporter family.</text>
</comment>
<dbReference type="NCBIfam" id="TIGR00796">
    <property type="entry name" value="livcs"/>
    <property type="match status" value="1"/>
</dbReference>
<evidence type="ECO:0000256" key="3">
    <source>
        <dbReference type="ARBA" id="ARBA00022448"/>
    </source>
</evidence>
<keyword evidence="6 9" id="KW-0029">Amino-acid transport</keyword>
<keyword evidence="11" id="KW-1185">Reference proteome</keyword>
<evidence type="ECO:0000256" key="6">
    <source>
        <dbReference type="ARBA" id="ARBA00022970"/>
    </source>
</evidence>